<dbReference type="Gene3D" id="3.40.50.300">
    <property type="entry name" value="P-loop containing nucleotide triphosphate hydrolases"/>
    <property type="match status" value="2"/>
</dbReference>
<reference evidence="7 8" key="1">
    <citation type="submission" date="2023-11" db="EMBL/GenBank/DDBJ databases">
        <title>Actinomadura monticuli sp. nov., isolated from volcanic ash.</title>
        <authorList>
            <person name="Lee S.D."/>
            <person name="Yang H."/>
            <person name="Kim I.S."/>
        </authorList>
    </citation>
    <scope>NUCLEOTIDE SEQUENCE [LARGE SCALE GENOMIC DNA]</scope>
    <source>
        <strain evidence="7 8">DLS-62</strain>
    </source>
</reference>
<feature type="compositionally biased region" description="Low complexity" evidence="5">
    <location>
        <begin position="704"/>
        <end position="715"/>
    </location>
</feature>
<evidence type="ECO:0000313" key="8">
    <source>
        <dbReference type="Proteomes" id="UP001569963"/>
    </source>
</evidence>
<comment type="caution">
    <text evidence="7">The sequence shown here is derived from an EMBL/GenBank/DDBJ whole genome shotgun (WGS) entry which is preliminary data.</text>
</comment>
<comment type="similarity">
    <text evidence="1">Belongs to the SMC family. SbcC subfamily.</text>
</comment>
<comment type="subunit">
    <text evidence="2">Heterodimer of SbcC and SbcD.</text>
</comment>
<protein>
    <recommendedName>
        <fullName evidence="3">Nuclease SbcCD subunit C</fullName>
    </recommendedName>
</protein>
<dbReference type="Pfam" id="PF13476">
    <property type="entry name" value="AAA_23"/>
    <property type="match status" value="1"/>
</dbReference>
<evidence type="ECO:0000313" key="7">
    <source>
        <dbReference type="EMBL" id="MFA1538954.1"/>
    </source>
</evidence>
<evidence type="ECO:0000256" key="2">
    <source>
        <dbReference type="ARBA" id="ARBA00011322"/>
    </source>
</evidence>
<dbReference type="EMBL" id="JAXCEI010000003">
    <property type="protein sequence ID" value="MFA1538954.1"/>
    <property type="molecule type" value="Genomic_DNA"/>
</dbReference>
<proteinExistence type="inferred from homology"/>
<evidence type="ECO:0000256" key="3">
    <source>
        <dbReference type="ARBA" id="ARBA00013368"/>
    </source>
</evidence>
<evidence type="ECO:0000259" key="6">
    <source>
        <dbReference type="Pfam" id="PF13476"/>
    </source>
</evidence>
<dbReference type="SUPFAM" id="SSF52540">
    <property type="entry name" value="P-loop containing nucleoside triphosphate hydrolases"/>
    <property type="match status" value="1"/>
</dbReference>
<feature type="coiled-coil region" evidence="4">
    <location>
        <begin position="451"/>
        <end position="505"/>
    </location>
</feature>
<dbReference type="InterPro" id="IPR027417">
    <property type="entry name" value="P-loop_NTPase"/>
</dbReference>
<feature type="region of interest" description="Disordered" evidence="5">
    <location>
        <begin position="220"/>
        <end position="243"/>
    </location>
</feature>
<evidence type="ECO:0000256" key="5">
    <source>
        <dbReference type="SAM" id="MobiDB-lite"/>
    </source>
</evidence>
<feature type="region of interest" description="Disordered" evidence="5">
    <location>
        <begin position="703"/>
        <end position="735"/>
    </location>
</feature>
<feature type="compositionally biased region" description="Acidic residues" evidence="5">
    <location>
        <begin position="723"/>
        <end position="734"/>
    </location>
</feature>
<dbReference type="PANTHER" id="PTHR32114:SF2">
    <property type="entry name" value="ABC TRANSPORTER ABCH.3"/>
    <property type="match status" value="1"/>
</dbReference>
<evidence type="ECO:0000256" key="4">
    <source>
        <dbReference type="SAM" id="Coils"/>
    </source>
</evidence>
<dbReference type="RefSeq" id="WP_371948542.1">
    <property type="nucleotide sequence ID" value="NZ_JAXCEI010000003.1"/>
</dbReference>
<feature type="compositionally biased region" description="Basic and acidic residues" evidence="5">
    <location>
        <begin position="557"/>
        <end position="577"/>
    </location>
</feature>
<feature type="coiled-coil region" evidence="4">
    <location>
        <begin position="375"/>
        <end position="419"/>
    </location>
</feature>
<feature type="region of interest" description="Disordered" evidence="5">
    <location>
        <begin position="556"/>
        <end position="577"/>
    </location>
</feature>
<accession>A0ABV4Q8U1</accession>
<feature type="domain" description="Rad50/SbcC-type AAA" evidence="6">
    <location>
        <begin position="5"/>
        <end position="179"/>
    </location>
</feature>
<dbReference type="Proteomes" id="UP001569963">
    <property type="component" value="Unassembled WGS sequence"/>
</dbReference>
<dbReference type="PANTHER" id="PTHR32114">
    <property type="entry name" value="ABC TRANSPORTER ABCH.3"/>
    <property type="match status" value="1"/>
</dbReference>
<keyword evidence="4" id="KW-0175">Coiled coil</keyword>
<sequence length="1007" mass="107801">MRLHRLEVAAFGPFSGVEAIDFDALSDAGLFLIQGRTGAGKTSVLDAVCFALYGQVPGVRNAVKGLRSDHAPPGAGPRVVLETTVRGRRLRITRSPAWERPKLRGSGTTTEHAKVVLEEFEHGAWTGLTTRLDEAGDLVSRLLGMNAVQFCQVAMLPQGEFAGFLRAGADERRRVLERLFAAEVFTQVEKWLADRRAATGREAAELGAAAASVADRIAETTGAAPPRGERPAVPQPRRGEPAAEPFAEVEALPAWAAELAGGHQDICATMEELRAGVTETLRAAREALDDAKALAARQRTHAEAVARRDALAGRAEEKSRMASRLDAAARADRVVPLVKDVRERHGRAVQARRWAEETRSKVAALLPPKAPEDVLAKAERDRRDEAAALEGMRAAAARLRDVERQREELAGELRRLEPDDARTAAALDELPGLVQARRAELDEARAAAAGRSGAEAAVRDARRRLDAAHRRDRVEVLLAEAEEAQRAAVDAAQEARDRAQELRQTRLDGMAAVLAAELADGEPCRVCGSTEHPAPVASLAVVPSEDEVERAQAAYERAQERREKQTGEVESRRSERDQLLEAAGDAAAEALAAELAEAEEAFEAAAARAAEADLLENAVHRLEGDLDQARDDRDRVSRRLTEIRTRDGELAAERTRLAADLDRARGGDATLEERIARLAREAAALGEAAEALRASGRADEELAAARAKAAQEAAEQGFRTPDEVDEAAMPDEDQGVLRDRIRQLDDAEAQVRALLKDPELIAAAAAPAPGLPALEAAVRAAEAAHTEAASAADRARHRRDRLAELRERLAAAVAGWRPAAERHEVAERMAGLASGKHTANRHAMSLSAYVLAARLEQVVAAANERLSRMSGDRYALVHTTGKAAGDRTKGAGGLGLRVADAWTGLERDPVTLSGGESFITSLALALGLADVVTAEAGGTEIGTLFVDEGFGTLDEETLDEVMDVLDGLRDGGRAVGIVSHVAELRARIPAQLRVTKDRTGSTAKVVV</sequence>
<dbReference type="InterPro" id="IPR038729">
    <property type="entry name" value="Rad50/SbcC_AAA"/>
</dbReference>
<dbReference type="Pfam" id="PF13558">
    <property type="entry name" value="SbcC_Walker_B"/>
    <property type="match status" value="1"/>
</dbReference>
<name>A0ABV4Q8U1_9ACTN</name>
<evidence type="ECO:0000256" key="1">
    <source>
        <dbReference type="ARBA" id="ARBA00006930"/>
    </source>
</evidence>
<organism evidence="7 8">
    <name type="scientific">Actinomadura monticuli</name>
    <dbReference type="NCBI Taxonomy" id="3097367"/>
    <lineage>
        <taxon>Bacteria</taxon>
        <taxon>Bacillati</taxon>
        <taxon>Actinomycetota</taxon>
        <taxon>Actinomycetes</taxon>
        <taxon>Streptosporangiales</taxon>
        <taxon>Thermomonosporaceae</taxon>
        <taxon>Actinomadura</taxon>
    </lineage>
</organism>
<keyword evidence="8" id="KW-1185">Reference proteome</keyword>
<gene>
    <name evidence="7" type="ORF">SM611_08440</name>
</gene>